<dbReference type="Pfam" id="PF07302">
    <property type="entry name" value="AroM"/>
    <property type="match status" value="1"/>
</dbReference>
<organism evidence="1 2">
    <name type="scientific">Marinitenerispora sediminis</name>
    <dbReference type="NCBI Taxonomy" id="1931232"/>
    <lineage>
        <taxon>Bacteria</taxon>
        <taxon>Bacillati</taxon>
        <taxon>Actinomycetota</taxon>
        <taxon>Actinomycetes</taxon>
        <taxon>Streptosporangiales</taxon>
        <taxon>Nocardiopsidaceae</taxon>
        <taxon>Marinitenerispora</taxon>
    </lineage>
</organism>
<proteinExistence type="predicted"/>
<dbReference type="InterPro" id="IPR010843">
    <property type="entry name" value="Uncharacterised_AroM"/>
</dbReference>
<protein>
    <submittedName>
        <fullName evidence="1">AroM family protein</fullName>
    </submittedName>
</protein>
<dbReference type="OrthoDB" id="9798683at2"/>
<gene>
    <name evidence="1" type="ORF">DEF24_25245</name>
</gene>
<comment type="caution">
    <text evidence="1">The sequence shown here is derived from an EMBL/GenBank/DDBJ whole genome shotgun (WGS) entry which is preliminary data.</text>
</comment>
<dbReference type="RefSeq" id="WP_114400776.1">
    <property type="nucleotide sequence ID" value="NZ_QEIM01000294.1"/>
</dbReference>
<sequence>MTRLGIITIGQAPRPDLTPEIAALLPGTRLIERGVLDGLTAADIRQGAPRGGDHALTTRLADGSSVVIGESFVAARLPGLVAELEREADAVLLACTGSFPEPRHTKPLFVPDRMIALGTAALAGDTGCVGVVCPLSEQQADTTAKFARRLPAGARVITDVCSPYTATPADLAGAARRLAGAGADVLALDCVGYTEAMRAHAAAVSGLPVVLARSVCVRLASEVLDSLGAARAVSG</sequence>
<accession>A0A368SYP6</accession>
<evidence type="ECO:0000313" key="2">
    <source>
        <dbReference type="Proteomes" id="UP000253318"/>
    </source>
</evidence>
<evidence type="ECO:0000313" key="1">
    <source>
        <dbReference type="EMBL" id="RCV49454.1"/>
    </source>
</evidence>
<dbReference type="Proteomes" id="UP000253318">
    <property type="component" value="Unassembled WGS sequence"/>
</dbReference>
<dbReference type="EMBL" id="QEIN01000328">
    <property type="protein sequence ID" value="RCV49454.1"/>
    <property type="molecule type" value="Genomic_DNA"/>
</dbReference>
<dbReference type="AlphaFoldDB" id="A0A368SYP6"/>
<name>A0A368SYP6_9ACTN</name>
<keyword evidence="2" id="KW-1185">Reference proteome</keyword>
<reference evidence="1 2" key="1">
    <citation type="submission" date="2018-04" db="EMBL/GenBank/DDBJ databases">
        <title>Novel actinobacteria from marine sediment.</title>
        <authorList>
            <person name="Ng Z.Y."/>
            <person name="Tan G.Y.A."/>
        </authorList>
    </citation>
    <scope>NUCLEOTIDE SEQUENCE [LARGE SCALE GENOMIC DNA]</scope>
    <source>
        <strain evidence="1 2">TPS81</strain>
    </source>
</reference>